<accession>A0A6C0H018</accession>
<evidence type="ECO:0000259" key="3">
    <source>
        <dbReference type="PROSITE" id="PS51722"/>
    </source>
</evidence>
<dbReference type="AlphaFoldDB" id="A0A6C0H018"/>
<dbReference type="Gene3D" id="3.40.50.300">
    <property type="entry name" value="P-loop containing nucleotide triphosphate hydrolases"/>
    <property type="match status" value="1"/>
</dbReference>
<proteinExistence type="predicted"/>
<protein>
    <recommendedName>
        <fullName evidence="3">Tr-type G domain-containing protein</fullName>
    </recommendedName>
</protein>
<dbReference type="PANTHER" id="PTHR43721:SF9">
    <property type="entry name" value="GTP-BINDING PROTEIN 1"/>
    <property type="match status" value="1"/>
</dbReference>
<organism evidence="4">
    <name type="scientific">viral metagenome</name>
    <dbReference type="NCBI Taxonomy" id="1070528"/>
    <lineage>
        <taxon>unclassified sequences</taxon>
        <taxon>metagenomes</taxon>
        <taxon>organismal metagenomes</taxon>
    </lineage>
</organism>
<reference evidence="4" key="1">
    <citation type="journal article" date="2020" name="Nature">
        <title>Giant virus diversity and host interactions through global metagenomics.</title>
        <authorList>
            <person name="Schulz F."/>
            <person name="Roux S."/>
            <person name="Paez-Espino D."/>
            <person name="Jungbluth S."/>
            <person name="Walsh D.A."/>
            <person name="Denef V.J."/>
            <person name="McMahon K.D."/>
            <person name="Konstantinidis K.T."/>
            <person name="Eloe-Fadrosh E.A."/>
            <person name="Kyrpides N.C."/>
            <person name="Woyke T."/>
        </authorList>
    </citation>
    <scope>NUCLEOTIDE SEQUENCE</scope>
    <source>
        <strain evidence="4">GVMAG-M-3300023179-4</strain>
    </source>
</reference>
<dbReference type="SUPFAM" id="SSF52540">
    <property type="entry name" value="P-loop containing nucleoside triphosphate hydrolases"/>
    <property type="match status" value="1"/>
</dbReference>
<dbReference type="GO" id="GO:0005525">
    <property type="term" value="F:GTP binding"/>
    <property type="evidence" value="ECO:0007669"/>
    <property type="project" value="UniProtKB-KW"/>
</dbReference>
<feature type="domain" description="Tr-type G" evidence="3">
    <location>
        <begin position="1"/>
        <end position="233"/>
    </location>
</feature>
<dbReference type="PANTHER" id="PTHR43721">
    <property type="entry name" value="ELONGATION FACTOR TU-RELATED"/>
    <property type="match status" value="1"/>
</dbReference>
<keyword evidence="2" id="KW-0342">GTP-binding</keyword>
<dbReference type="Pfam" id="PF00009">
    <property type="entry name" value="GTP_EFTU"/>
    <property type="match status" value="1"/>
</dbReference>
<dbReference type="InterPro" id="IPR009001">
    <property type="entry name" value="Transl_elong_EF1A/Init_IF2_C"/>
</dbReference>
<dbReference type="GO" id="GO:0003924">
    <property type="term" value="F:GTPase activity"/>
    <property type="evidence" value="ECO:0007669"/>
    <property type="project" value="InterPro"/>
</dbReference>
<evidence type="ECO:0000313" key="4">
    <source>
        <dbReference type="EMBL" id="QHT73862.1"/>
    </source>
</evidence>
<keyword evidence="1" id="KW-0547">Nucleotide-binding</keyword>
<dbReference type="GO" id="GO:0003746">
    <property type="term" value="F:translation elongation factor activity"/>
    <property type="evidence" value="ECO:0007669"/>
    <property type="project" value="TreeGrafter"/>
</dbReference>
<evidence type="ECO:0000256" key="2">
    <source>
        <dbReference type="ARBA" id="ARBA00023134"/>
    </source>
</evidence>
<dbReference type="InterPro" id="IPR027417">
    <property type="entry name" value="P-loop_NTPase"/>
</dbReference>
<evidence type="ECO:0000256" key="1">
    <source>
        <dbReference type="ARBA" id="ARBA00022741"/>
    </source>
</evidence>
<dbReference type="SUPFAM" id="SSF50465">
    <property type="entry name" value="EF-Tu/eEF-1alpha/eIF2-gamma C-terminal domain"/>
    <property type="match status" value="1"/>
</dbReference>
<dbReference type="InterPro" id="IPR050055">
    <property type="entry name" value="EF-Tu_GTPase"/>
</dbReference>
<dbReference type="EMBL" id="MN739833">
    <property type="protein sequence ID" value="QHT73862.1"/>
    <property type="molecule type" value="Genomic_DNA"/>
</dbReference>
<dbReference type="PROSITE" id="PS51722">
    <property type="entry name" value="G_TR_2"/>
    <property type="match status" value="1"/>
</dbReference>
<name>A0A6C0H018_9ZZZZ</name>
<sequence length="423" mass="49034">MTDIKICIGGSVDAGKSTIIGVLTKNINDDGRGYARSLILKGKHEIESGRTSQISFNYIKYPDISKTITLVDLAGHEKYLKTTLYGILGSFVDYGIIVIGSNMGVNRITEEHISILLYLRLPIMIFLTKIDMTPKEVYDKTRLQIKKLFNGKMFKRDINFIDSDDNLNDYITKIESSEFNNIIPVISISCKTGQNLNYINNIFRKLSKNEKILKSIQIKDLIMYIDMKYMIPGLGIVLSGSLWNKKIETNNNYYLGPIYFPQKHDNGYIVDYKKKTYFYQIRIRSIHDNHRQLIEYTNPNNVCNACIKFVNSKESLNINQIRKGTIITDRILLDQVVFKFKALIKVFNNITTNIRINYQPVIHCRTIRQTAKIIEINKIEEKQNEYDCIFQFIKHPEVLESNILFFFREGNTRGIGKIIELIE</sequence>
<dbReference type="InterPro" id="IPR000795">
    <property type="entry name" value="T_Tr_GTP-bd_dom"/>
</dbReference>